<dbReference type="Pfam" id="PF01783">
    <property type="entry name" value="Ribosomal_L32p"/>
    <property type="match status" value="1"/>
</dbReference>
<comment type="similarity">
    <text evidence="2">Belongs to the bacterial ribosomal protein bL32 family.</text>
</comment>
<name>A0AA38H1T3_9TREE</name>
<dbReference type="EMBL" id="JAKWFO010000014">
    <property type="protein sequence ID" value="KAI9632485.1"/>
    <property type="molecule type" value="Genomic_DNA"/>
</dbReference>
<proteinExistence type="inferred from homology"/>
<evidence type="ECO:0000256" key="8">
    <source>
        <dbReference type="SAM" id="MobiDB-lite"/>
    </source>
</evidence>
<evidence type="ECO:0000256" key="7">
    <source>
        <dbReference type="ARBA" id="ARBA00039935"/>
    </source>
</evidence>
<organism evidence="9 10">
    <name type="scientific">Dioszegia hungarica</name>
    <dbReference type="NCBI Taxonomy" id="4972"/>
    <lineage>
        <taxon>Eukaryota</taxon>
        <taxon>Fungi</taxon>
        <taxon>Dikarya</taxon>
        <taxon>Basidiomycota</taxon>
        <taxon>Agaricomycotina</taxon>
        <taxon>Tremellomycetes</taxon>
        <taxon>Tremellales</taxon>
        <taxon>Bulleribasidiaceae</taxon>
        <taxon>Dioszegia</taxon>
    </lineage>
</organism>
<dbReference type="InterPro" id="IPR051991">
    <property type="entry name" value="Mitoribosomal_protein_bL32"/>
</dbReference>
<keyword evidence="4" id="KW-0689">Ribosomal protein</keyword>
<protein>
    <recommendedName>
        <fullName evidence="7">Large ribosomal subunit protein bL32m</fullName>
    </recommendedName>
</protein>
<dbReference type="InterPro" id="IPR002677">
    <property type="entry name" value="Ribosomal_bL32"/>
</dbReference>
<dbReference type="PANTHER" id="PTHR21026:SF2">
    <property type="entry name" value="LARGE RIBOSOMAL SUBUNIT PROTEIN BL32M"/>
    <property type="match status" value="1"/>
</dbReference>
<evidence type="ECO:0000256" key="1">
    <source>
        <dbReference type="ARBA" id="ARBA00004173"/>
    </source>
</evidence>
<dbReference type="InterPro" id="IPR011332">
    <property type="entry name" value="Ribosomal_zn-bd"/>
</dbReference>
<dbReference type="RefSeq" id="XP_052942262.1">
    <property type="nucleotide sequence ID" value="XM_053091271.1"/>
</dbReference>
<dbReference type="AlphaFoldDB" id="A0AA38H1T3"/>
<dbReference type="GeneID" id="77730476"/>
<sequence length="189" mass="19817">MAALSLSAGPRSAFASLTRWTALRPSWSLPCVPSSSASTSASSPLPRSAVPAGEAALPSLERPTAPWSLSLIPLLDSLAELFPPILLAVPKSKVSHSRKSMRSANKGLKNKTSACSHLVFVRDSMFRGKAIAGAWMGDFSQCEACGLIKLAHNVCPNCYSQISRRWKREARGEVPPAGSAGGGSASAEV</sequence>
<feature type="compositionally biased region" description="Gly residues" evidence="8">
    <location>
        <begin position="179"/>
        <end position="189"/>
    </location>
</feature>
<keyword evidence="3" id="KW-0809">Transit peptide</keyword>
<evidence type="ECO:0000256" key="6">
    <source>
        <dbReference type="ARBA" id="ARBA00023274"/>
    </source>
</evidence>
<evidence type="ECO:0000256" key="2">
    <source>
        <dbReference type="ARBA" id="ARBA00008560"/>
    </source>
</evidence>
<keyword evidence="10" id="KW-1185">Reference proteome</keyword>
<keyword evidence="5" id="KW-0496">Mitochondrion</keyword>
<feature type="region of interest" description="Disordered" evidence="8">
    <location>
        <begin position="170"/>
        <end position="189"/>
    </location>
</feature>
<dbReference type="Proteomes" id="UP001164286">
    <property type="component" value="Unassembled WGS sequence"/>
</dbReference>
<evidence type="ECO:0000313" key="9">
    <source>
        <dbReference type="EMBL" id="KAI9632485.1"/>
    </source>
</evidence>
<evidence type="ECO:0000256" key="4">
    <source>
        <dbReference type="ARBA" id="ARBA00022980"/>
    </source>
</evidence>
<gene>
    <name evidence="9" type="ORF">MKK02DRAFT_40788</name>
</gene>
<evidence type="ECO:0000256" key="3">
    <source>
        <dbReference type="ARBA" id="ARBA00022946"/>
    </source>
</evidence>
<dbReference type="GO" id="GO:0006412">
    <property type="term" value="P:translation"/>
    <property type="evidence" value="ECO:0007669"/>
    <property type="project" value="InterPro"/>
</dbReference>
<comment type="subcellular location">
    <subcellularLocation>
        <location evidence="1">Mitochondrion</location>
    </subcellularLocation>
</comment>
<dbReference type="SUPFAM" id="SSF57829">
    <property type="entry name" value="Zn-binding ribosomal proteins"/>
    <property type="match status" value="1"/>
</dbReference>
<evidence type="ECO:0000313" key="10">
    <source>
        <dbReference type="Proteomes" id="UP001164286"/>
    </source>
</evidence>
<keyword evidence="6" id="KW-0687">Ribonucleoprotein</keyword>
<dbReference type="GO" id="GO:0003735">
    <property type="term" value="F:structural constituent of ribosome"/>
    <property type="evidence" value="ECO:0007669"/>
    <property type="project" value="InterPro"/>
</dbReference>
<evidence type="ECO:0000256" key="5">
    <source>
        <dbReference type="ARBA" id="ARBA00023128"/>
    </source>
</evidence>
<reference evidence="9" key="1">
    <citation type="journal article" date="2022" name="G3 (Bethesda)">
        <title>High quality genome of the basidiomycete yeast Dioszegia hungarica PDD-24b-2 isolated from cloud water.</title>
        <authorList>
            <person name="Jarrige D."/>
            <person name="Haridas S."/>
            <person name="Bleykasten-Grosshans C."/>
            <person name="Joly M."/>
            <person name="Nadalig T."/>
            <person name="Sancelme M."/>
            <person name="Vuilleumier S."/>
            <person name="Grigoriev I.V."/>
            <person name="Amato P."/>
            <person name="Bringel F."/>
        </authorList>
    </citation>
    <scope>NUCLEOTIDE SEQUENCE</scope>
    <source>
        <strain evidence="9">PDD-24b-2</strain>
    </source>
</reference>
<comment type="caution">
    <text evidence="9">The sequence shown here is derived from an EMBL/GenBank/DDBJ whole genome shotgun (WGS) entry which is preliminary data.</text>
</comment>
<dbReference type="PANTHER" id="PTHR21026">
    <property type="entry name" value="39S RIBOSOMAL PROTEIN L32, MITOCHONDRIAL"/>
    <property type="match status" value="1"/>
</dbReference>
<dbReference type="GO" id="GO:0005762">
    <property type="term" value="C:mitochondrial large ribosomal subunit"/>
    <property type="evidence" value="ECO:0007669"/>
    <property type="project" value="TreeGrafter"/>
</dbReference>
<accession>A0AA38H1T3</accession>